<keyword evidence="6" id="KW-0229">DNA integration</keyword>
<evidence type="ECO:0000256" key="11">
    <source>
        <dbReference type="SAM" id="MobiDB-lite"/>
    </source>
</evidence>
<evidence type="ECO:0000256" key="3">
    <source>
        <dbReference type="ARBA" id="ARBA00022759"/>
    </source>
</evidence>
<evidence type="ECO:0000256" key="6">
    <source>
        <dbReference type="ARBA" id="ARBA00022908"/>
    </source>
</evidence>
<dbReference type="Gene3D" id="2.40.70.10">
    <property type="entry name" value="Acid Proteases"/>
    <property type="match status" value="1"/>
</dbReference>
<dbReference type="AlphaFoldDB" id="F0WKW8"/>
<evidence type="ECO:0000256" key="9">
    <source>
        <dbReference type="ARBA" id="ARBA00023172"/>
    </source>
</evidence>
<proteinExistence type="predicted"/>
<keyword evidence="8" id="KW-0808">Transferase</keyword>
<dbReference type="GO" id="GO:0046872">
    <property type="term" value="F:metal ion binding"/>
    <property type="evidence" value="ECO:0007669"/>
    <property type="project" value="UniProtKB-KW"/>
</dbReference>
<evidence type="ECO:0000256" key="4">
    <source>
        <dbReference type="ARBA" id="ARBA00022801"/>
    </source>
</evidence>
<gene>
    <name evidence="14" type="primary">AlNc14C138G7158</name>
    <name evidence="14" type="ORF">ALNC14_080700</name>
</gene>
<dbReference type="InterPro" id="IPR012337">
    <property type="entry name" value="RNaseH-like_sf"/>
</dbReference>
<sequence>MLSYMNMGEWWWAEAINTAVYLINRQPGAAHQKTTPIEVMFGLKPDISHFRVFESSGYAFIDKEKRSKFDKKVFPCILLGYAENRKGYRIWNPESEKIEVTRSAKFDEEPKNPYIEIKNSDTERNGSPCGACDDLESVIMDESIHVPNDSNMEIDEDIPDQGSNEAIIDSVVVETNIVPRGKLNISIDSPTFVTCRPNIALPPREASDSLVPYEQSTEIVEIEERPPKRYRTQYEQANAALEAPATYEEAIQCGESSFWRKATDQELSALAKKQTWNIMDRNPKQKVIGTKWVFAIKNNEHGKIERYKASLGALGYRQTLGIDNKETYSPVASMNSIRVFLAYCCHIGAYIQQFDVDTAFLYGRLEEEVYIYPPKGVEVDRNKRREEKPDPSNGSEERRFDLSEPNCPITNSETSTHRSESAQLLKSVKLKDAPSYDIGWVVSRLSMERLMTSEKLRTYPDTVIDVQVFITNNGGIYSVEMNDLPKLYLGDIESLEEGQLRQKFISEDKLKDAKVEFHGRKYSEQSVQVHLNVFATKIPQSIYKVFEAMLERRGIKKIKGVYTYPCDQLEILRPNFKPKREPTPNILFQPDLWLTSLKISFKDGTTVMFHPHQYLQPSNGICYSFLFPAENENWVLDISFLWSQSIVIDTKGRTKRYKFLQVKSRWTIL</sequence>
<keyword evidence="1" id="KW-0540">Nuclease</keyword>
<feature type="region of interest" description="Disordered" evidence="11">
    <location>
        <begin position="381"/>
        <end position="420"/>
    </location>
</feature>
<evidence type="ECO:0000256" key="5">
    <source>
        <dbReference type="ARBA" id="ARBA00022842"/>
    </source>
</evidence>
<reference evidence="14" key="1">
    <citation type="journal article" date="2011" name="PLoS Biol.">
        <title>Gene gain and loss during evolution of obligate parasitism in the white rust pathogen of Arabidopsis thaliana.</title>
        <authorList>
            <person name="Kemen E."/>
            <person name="Gardiner A."/>
            <person name="Schultz-Larsen T."/>
            <person name="Kemen A.C."/>
            <person name="Balmuth A.L."/>
            <person name="Robert-Seilaniantz A."/>
            <person name="Bailey K."/>
            <person name="Holub E."/>
            <person name="Studholme D.J."/>
            <person name="Maclean D."/>
            <person name="Jones J.D."/>
        </authorList>
    </citation>
    <scope>NUCLEOTIDE SEQUENCE</scope>
</reference>
<dbReference type="Pfam" id="PF25597">
    <property type="entry name" value="SH3_retrovirus"/>
    <property type="match status" value="1"/>
</dbReference>
<evidence type="ECO:0000256" key="7">
    <source>
        <dbReference type="ARBA" id="ARBA00022918"/>
    </source>
</evidence>
<dbReference type="PANTHER" id="PTHR42648:SF11">
    <property type="entry name" value="TRANSPOSON TY4-P GAG-POL POLYPROTEIN"/>
    <property type="match status" value="1"/>
</dbReference>
<reference evidence="14" key="2">
    <citation type="submission" date="2011-02" db="EMBL/GenBank/DDBJ databases">
        <authorList>
            <person name="MacLean D."/>
        </authorList>
    </citation>
    <scope>NUCLEOTIDE SEQUENCE</scope>
</reference>
<organism evidence="14">
    <name type="scientific">Albugo laibachii Nc14</name>
    <dbReference type="NCBI Taxonomy" id="890382"/>
    <lineage>
        <taxon>Eukaryota</taxon>
        <taxon>Sar</taxon>
        <taxon>Stramenopiles</taxon>
        <taxon>Oomycota</taxon>
        <taxon>Peronosporomycetes</taxon>
        <taxon>Albuginales</taxon>
        <taxon>Albuginaceae</taxon>
        <taxon>Albugo</taxon>
    </lineage>
</organism>
<evidence type="ECO:0000256" key="1">
    <source>
        <dbReference type="ARBA" id="ARBA00022722"/>
    </source>
</evidence>
<dbReference type="InterPro" id="IPR039537">
    <property type="entry name" value="Retrotran_Ty1/copia-like"/>
</dbReference>
<dbReference type="InterPro" id="IPR057670">
    <property type="entry name" value="SH3_retrovirus"/>
</dbReference>
<evidence type="ECO:0000256" key="10">
    <source>
        <dbReference type="ARBA" id="ARBA00023268"/>
    </source>
</evidence>
<dbReference type="GO" id="GO:0015074">
    <property type="term" value="P:DNA integration"/>
    <property type="evidence" value="ECO:0007669"/>
    <property type="project" value="UniProtKB-KW"/>
</dbReference>
<dbReference type="GO" id="GO:0003964">
    <property type="term" value="F:RNA-directed DNA polymerase activity"/>
    <property type="evidence" value="ECO:0007669"/>
    <property type="project" value="UniProtKB-KW"/>
</dbReference>
<keyword evidence="3" id="KW-0255">Endonuclease</keyword>
<dbReference type="InterPro" id="IPR021109">
    <property type="entry name" value="Peptidase_aspartic_dom_sf"/>
</dbReference>
<evidence type="ECO:0000313" key="14">
    <source>
        <dbReference type="EMBL" id="CCA21927.1"/>
    </source>
</evidence>
<dbReference type="Pfam" id="PF07727">
    <property type="entry name" value="RVT_2"/>
    <property type="match status" value="1"/>
</dbReference>
<dbReference type="InterPro" id="IPR013103">
    <property type="entry name" value="RVT_2"/>
</dbReference>
<evidence type="ECO:0000259" key="12">
    <source>
        <dbReference type="Pfam" id="PF07727"/>
    </source>
</evidence>
<dbReference type="GO" id="GO:0016787">
    <property type="term" value="F:hydrolase activity"/>
    <property type="evidence" value="ECO:0007669"/>
    <property type="project" value="UniProtKB-KW"/>
</dbReference>
<feature type="compositionally biased region" description="Basic and acidic residues" evidence="11">
    <location>
        <begin position="381"/>
        <end position="402"/>
    </location>
</feature>
<dbReference type="GO" id="GO:0003887">
    <property type="term" value="F:DNA-directed DNA polymerase activity"/>
    <property type="evidence" value="ECO:0007669"/>
    <property type="project" value="UniProtKB-KW"/>
</dbReference>
<accession>F0WKW8</accession>
<keyword evidence="4" id="KW-0378">Hydrolase</keyword>
<dbReference type="HOGENOM" id="CLU_410730_0_0_1"/>
<protein>
    <submittedName>
        <fullName evidence="14">Uncharacterized protein AlNc14C138G7158</fullName>
    </submittedName>
</protein>
<dbReference type="GO" id="GO:0006310">
    <property type="term" value="P:DNA recombination"/>
    <property type="evidence" value="ECO:0007669"/>
    <property type="project" value="UniProtKB-KW"/>
</dbReference>
<keyword evidence="7" id="KW-0695">RNA-directed DNA polymerase</keyword>
<feature type="domain" description="Reverse transcriptase Ty1/copia-type" evidence="12">
    <location>
        <begin position="274"/>
        <end position="383"/>
    </location>
</feature>
<evidence type="ECO:0000256" key="8">
    <source>
        <dbReference type="ARBA" id="ARBA00022932"/>
    </source>
</evidence>
<keyword evidence="9" id="KW-0233">DNA recombination</keyword>
<keyword evidence="8" id="KW-0548">Nucleotidyltransferase</keyword>
<dbReference type="SUPFAM" id="SSF53098">
    <property type="entry name" value="Ribonuclease H-like"/>
    <property type="match status" value="1"/>
</dbReference>
<keyword evidence="10" id="KW-0511">Multifunctional enzyme</keyword>
<evidence type="ECO:0000259" key="13">
    <source>
        <dbReference type="Pfam" id="PF25597"/>
    </source>
</evidence>
<keyword evidence="5" id="KW-0460">Magnesium</keyword>
<feature type="domain" description="Retroviral polymerase SH3-like" evidence="13">
    <location>
        <begin position="57"/>
        <end position="116"/>
    </location>
</feature>
<dbReference type="GO" id="GO:0004519">
    <property type="term" value="F:endonuclease activity"/>
    <property type="evidence" value="ECO:0007669"/>
    <property type="project" value="UniProtKB-KW"/>
</dbReference>
<evidence type="ECO:0000256" key="2">
    <source>
        <dbReference type="ARBA" id="ARBA00022723"/>
    </source>
</evidence>
<dbReference type="PANTHER" id="PTHR42648">
    <property type="entry name" value="TRANSPOSASE, PUTATIVE-RELATED"/>
    <property type="match status" value="1"/>
</dbReference>
<keyword evidence="2" id="KW-0479">Metal-binding</keyword>
<name>F0WKW8_9STRA</name>
<keyword evidence="8" id="KW-0239">DNA-directed DNA polymerase</keyword>
<dbReference type="EMBL" id="FR824183">
    <property type="protein sequence ID" value="CCA21927.1"/>
    <property type="molecule type" value="Genomic_DNA"/>
</dbReference>